<name>A0A239CYR1_9ACTN</name>
<reference evidence="6" key="1">
    <citation type="submission" date="2017-06" db="EMBL/GenBank/DDBJ databases">
        <authorList>
            <person name="Varghese N."/>
            <person name="Submissions S."/>
        </authorList>
    </citation>
    <scope>NUCLEOTIDE SEQUENCE [LARGE SCALE GENOMIC DNA]</scope>
    <source>
        <strain evidence="6">DSM 45423</strain>
    </source>
</reference>
<dbReference type="Pfam" id="PF00128">
    <property type="entry name" value="Alpha-amylase"/>
    <property type="match status" value="1"/>
</dbReference>
<dbReference type="PANTHER" id="PTHR10357">
    <property type="entry name" value="ALPHA-AMYLASE FAMILY MEMBER"/>
    <property type="match status" value="1"/>
</dbReference>
<evidence type="ECO:0000313" key="6">
    <source>
        <dbReference type="Proteomes" id="UP000198386"/>
    </source>
</evidence>
<proteinExistence type="inferred from homology"/>
<keyword evidence="6" id="KW-1185">Reference proteome</keyword>
<dbReference type="GO" id="GO:0009313">
    <property type="term" value="P:oligosaccharide catabolic process"/>
    <property type="evidence" value="ECO:0007669"/>
    <property type="project" value="TreeGrafter"/>
</dbReference>
<evidence type="ECO:0000259" key="4">
    <source>
        <dbReference type="SMART" id="SM00642"/>
    </source>
</evidence>
<dbReference type="Gene3D" id="3.20.20.80">
    <property type="entry name" value="Glycosidases"/>
    <property type="match status" value="2"/>
</dbReference>
<keyword evidence="2" id="KW-0378">Hydrolase</keyword>
<dbReference type="InterPro" id="IPR006047">
    <property type="entry name" value="GH13_cat_dom"/>
</dbReference>
<dbReference type="OrthoDB" id="9802433at2"/>
<dbReference type="PANTHER" id="PTHR10357:SF179">
    <property type="entry name" value="NEUTRAL AND BASIC AMINO ACID TRANSPORT PROTEIN RBAT"/>
    <property type="match status" value="1"/>
</dbReference>
<feature type="domain" description="Glycosyl hydrolase family 13 catalytic" evidence="4">
    <location>
        <begin position="28"/>
        <end position="395"/>
    </location>
</feature>
<dbReference type="Gene3D" id="3.90.400.10">
    <property type="entry name" value="Oligo-1,6-glucosidase, Domain 2"/>
    <property type="match status" value="1"/>
</dbReference>
<protein>
    <submittedName>
        <fullName evidence="5">Alpha-glucosidase</fullName>
    </submittedName>
</protein>
<comment type="similarity">
    <text evidence="1">Belongs to the glycosyl hydrolase 13 family.</text>
</comment>
<dbReference type="Proteomes" id="UP000198386">
    <property type="component" value="Unassembled WGS sequence"/>
</dbReference>
<gene>
    <name evidence="5" type="ORF">SAMN04488107_1909</name>
</gene>
<evidence type="ECO:0000313" key="5">
    <source>
        <dbReference type="EMBL" id="SNS25396.1"/>
    </source>
</evidence>
<organism evidence="5 6">
    <name type="scientific">Geodermatophilus saharensis</name>
    <dbReference type="NCBI Taxonomy" id="1137994"/>
    <lineage>
        <taxon>Bacteria</taxon>
        <taxon>Bacillati</taxon>
        <taxon>Actinomycetota</taxon>
        <taxon>Actinomycetes</taxon>
        <taxon>Geodermatophilales</taxon>
        <taxon>Geodermatophilaceae</taxon>
        <taxon>Geodermatophilus</taxon>
    </lineage>
</organism>
<accession>A0A239CYR1</accession>
<dbReference type="FunFam" id="3.90.400.10:FF:000002">
    <property type="entry name" value="Sucrose isomerase"/>
    <property type="match status" value="1"/>
</dbReference>
<sequence length="543" mass="59444">MSGDPTAPRPDTPQAAEPEWWRRSAVYQVYPRSFADSDGDGVGDLAGLRAHLDHLSALSVGAVWLSPVFPSPMADFGYDVADFCAVDPLFGGLDELDALVADCHERGIRVVLDWVPNHSSDRHPWFLASRSSREDPKRDWYVWRDGAPGGGPPNDWRSEFAAVGPAWTFDEPTGQWYLHSYTPQQPDLNWENPEVEAAMHDTVRFWLRRGVDGLRIDALQRLAKDPLLRSNAGSGRRHDQDWETVHERLRGIRRVVDEFPDRMIVGEVYLLDLQRVLAYLAGGDQLHLAHNFVFVHLPWDAGAFRTAVEEFTARAEPEAWPAWFLGNHDHSRIATRYDGAEGDGGHGPARARAVALLLTALRGTPFLYQGDELGLPDASVPPDRVVDVDGRDPERAPIPWRPPSVAGPGAGFTTGQPWLPLVADAERLCVERQAADPDSTLSLVRRLGALRAGSPVLQSGSQRVLGAGPDVLAWVRGEGADRLVAAVNFAAVPRPLAADGLPAGELEVLLSTDPGRAGRPDDATPSGLVLRPDEGVLLRTRVP</sequence>
<dbReference type="GO" id="GO:0004556">
    <property type="term" value="F:alpha-amylase activity"/>
    <property type="evidence" value="ECO:0007669"/>
    <property type="project" value="TreeGrafter"/>
</dbReference>
<evidence type="ECO:0000256" key="3">
    <source>
        <dbReference type="ARBA" id="ARBA00023295"/>
    </source>
</evidence>
<dbReference type="InterPro" id="IPR045857">
    <property type="entry name" value="O16G_dom_2"/>
</dbReference>
<dbReference type="SUPFAM" id="SSF51445">
    <property type="entry name" value="(Trans)glycosidases"/>
    <property type="match status" value="1"/>
</dbReference>
<dbReference type="SMART" id="SM00642">
    <property type="entry name" value="Aamy"/>
    <property type="match status" value="1"/>
</dbReference>
<dbReference type="RefSeq" id="WP_089403646.1">
    <property type="nucleotide sequence ID" value="NZ_FZOH01000003.1"/>
</dbReference>
<dbReference type="EMBL" id="FZOH01000003">
    <property type="protein sequence ID" value="SNS25396.1"/>
    <property type="molecule type" value="Genomic_DNA"/>
</dbReference>
<dbReference type="CDD" id="cd11331">
    <property type="entry name" value="AmyAc_OligoGlu_like"/>
    <property type="match status" value="1"/>
</dbReference>
<keyword evidence="3" id="KW-0326">Glycosidase</keyword>
<evidence type="ECO:0000256" key="1">
    <source>
        <dbReference type="ARBA" id="ARBA00008061"/>
    </source>
</evidence>
<evidence type="ECO:0000256" key="2">
    <source>
        <dbReference type="ARBA" id="ARBA00022801"/>
    </source>
</evidence>
<dbReference type="InterPro" id="IPR017853">
    <property type="entry name" value="GH"/>
</dbReference>
<dbReference type="AlphaFoldDB" id="A0A239CYR1"/>